<evidence type="ECO:0000259" key="1">
    <source>
        <dbReference type="Pfam" id="PF23003"/>
    </source>
</evidence>
<keyword evidence="2" id="KW-1185">Reference proteome</keyword>
<proteinExistence type="predicted"/>
<dbReference type="AlphaFoldDB" id="A0A915IBG8"/>
<dbReference type="Pfam" id="PF23003">
    <property type="entry name" value="Fn1_2"/>
    <property type="match status" value="1"/>
</dbReference>
<sequence length="185" mass="20140">MSIILDSLIRVIIKDLHHEVIMLNHKLFIYKIFFYCLLEICDSFLDTLFQSPTQAPDVASSTASANMASIMPIASSNGGTAGLCQAGQEIQNGGFISQCNGKFYATVACLLPSNGVRVPIGSRANDGNFEYICVSDGSTTSLKSTACIIDGQRLEPNYAMAVGDFYKGCYQSPDDFLLKLLHLFE</sequence>
<evidence type="ECO:0000313" key="3">
    <source>
        <dbReference type="WBParaSite" id="nRc.2.0.1.t11128-RA"/>
    </source>
</evidence>
<dbReference type="WBParaSite" id="nRc.2.0.1.t11128-RA">
    <property type="protein sequence ID" value="nRc.2.0.1.t11128-RA"/>
    <property type="gene ID" value="nRc.2.0.1.g11128"/>
</dbReference>
<dbReference type="InterPro" id="IPR055119">
    <property type="entry name" value="Mig18_Fn1"/>
</dbReference>
<reference evidence="3" key="1">
    <citation type="submission" date="2022-11" db="UniProtKB">
        <authorList>
            <consortium name="WormBaseParasite"/>
        </authorList>
    </citation>
    <scope>IDENTIFICATION</scope>
</reference>
<accession>A0A915IBG8</accession>
<evidence type="ECO:0000313" key="2">
    <source>
        <dbReference type="Proteomes" id="UP000887565"/>
    </source>
</evidence>
<name>A0A915IBG8_ROMCU</name>
<organism evidence="2 3">
    <name type="scientific">Romanomermis culicivorax</name>
    <name type="common">Nematode worm</name>
    <dbReference type="NCBI Taxonomy" id="13658"/>
    <lineage>
        <taxon>Eukaryota</taxon>
        <taxon>Metazoa</taxon>
        <taxon>Ecdysozoa</taxon>
        <taxon>Nematoda</taxon>
        <taxon>Enoplea</taxon>
        <taxon>Dorylaimia</taxon>
        <taxon>Mermithida</taxon>
        <taxon>Mermithoidea</taxon>
        <taxon>Mermithidae</taxon>
        <taxon>Romanomermis</taxon>
    </lineage>
</organism>
<protein>
    <recommendedName>
        <fullName evidence="1">Abnormal cell migration protein 18-like fibronectin type I domain-containing protein</fullName>
    </recommendedName>
</protein>
<feature type="domain" description="Abnormal cell migration protein 18-like fibronectin type I" evidence="1">
    <location>
        <begin position="108"/>
        <end position="174"/>
    </location>
</feature>
<dbReference type="Proteomes" id="UP000887565">
    <property type="component" value="Unplaced"/>
</dbReference>